<name>A0A9N7UH76_PLEPL</name>
<dbReference type="EMBL" id="CADEAL010001225">
    <property type="protein sequence ID" value="CAB1430392.1"/>
    <property type="molecule type" value="Genomic_DNA"/>
</dbReference>
<organism evidence="2 3">
    <name type="scientific">Pleuronectes platessa</name>
    <name type="common">European plaice</name>
    <dbReference type="NCBI Taxonomy" id="8262"/>
    <lineage>
        <taxon>Eukaryota</taxon>
        <taxon>Metazoa</taxon>
        <taxon>Chordata</taxon>
        <taxon>Craniata</taxon>
        <taxon>Vertebrata</taxon>
        <taxon>Euteleostomi</taxon>
        <taxon>Actinopterygii</taxon>
        <taxon>Neopterygii</taxon>
        <taxon>Teleostei</taxon>
        <taxon>Neoteleostei</taxon>
        <taxon>Acanthomorphata</taxon>
        <taxon>Carangaria</taxon>
        <taxon>Pleuronectiformes</taxon>
        <taxon>Pleuronectoidei</taxon>
        <taxon>Pleuronectidae</taxon>
        <taxon>Pleuronectes</taxon>
    </lineage>
</organism>
<evidence type="ECO:0000313" key="2">
    <source>
        <dbReference type="EMBL" id="CAB1430392.1"/>
    </source>
</evidence>
<feature type="region of interest" description="Disordered" evidence="1">
    <location>
        <begin position="104"/>
        <end position="142"/>
    </location>
</feature>
<accession>A0A9N7UH76</accession>
<reference evidence="2" key="1">
    <citation type="submission" date="2020-03" db="EMBL/GenBank/DDBJ databases">
        <authorList>
            <person name="Weist P."/>
        </authorList>
    </citation>
    <scope>NUCLEOTIDE SEQUENCE</scope>
</reference>
<gene>
    <name evidence="2" type="ORF">PLEPLA_LOCUS18374</name>
</gene>
<dbReference type="AlphaFoldDB" id="A0A9N7UH76"/>
<evidence type="ECO:0000313" key="3">
    <source>
        <dbReference type="Proteomes" id="UP001153269"/>
    </source>
</evidence>
<proteinExistence type="predicted"/>
<protein>
    <submittedName>
        <fullName evidence="2">Uncharacterized protein</fullName>
    </submittedName>
</protein>
<evidence type="ECO:0000256" key="1">
    <source>
        <dbReference type="SAM" id="MobiDB-lite"/>
    </source>
</evidence>
<dbReference type="Proteomes" id="UP001153269">
    <property type="component" value="Unassembled WGS sequence"/>
</dbReference>
<sequence length="142" mass="15939">MNNVDGRKIVSECSLGFALEWAAISPLLFRGISSPDCFSRRFEEWEIRREREARWDEVMSFFGTGTVRRGSGNAPYLPINPLIARGCFHHLSIIAESAELNAGHLGKKRQTDDDTEREAASLPTFCSPVNKEESNSDGYVEN</sequence>
<keyword evidence="3" id="KW-1185">Reference proteome</keyword>
<comment type="caution">
    <text evidence="2">The sequence shown here is derived from an EMBL/GenBank/DDBJ whole genome shotgun (WGS) entry which is preliminary data.</text>
</comment>